<feature type="transmembrane region" description="Helical" evidence="9">
    <location>
        <begin position="364"/>
        <end position="387"/>
    </location>
</feature>
<keyword evidence="7 9" id="KW-0472">Membrane</keyword>
<protein>
    <submittedName>
        <fullName evidence="10">Sodium:solute symporter</fullName>
    </submittedName>
</protein>
<feature type="transmembrane region" description="Helical" evidence="9">
    <location>
        <begin position="197"/>
        <end position="216"/>
    </location>
</feature>
<evidence type="ECO:0000256" key="7">
    <source>
        <dbReference type="ARBA" id="ARBA00023136"/>
    </source>
</evidence>
<evidence type="ECO:0000256" key="6">
    <source>
        <dbReference type="ARBA" id="ARBA00022989"/>
    </source>
</evidence>
<accession>A0ABV7EM08</accession>
<feature type="transmembrane region" description="Helical" evidence="9">
    <location>
        <begin position="421"/>
        <end position="440"/>
    </location>
</feature>
<dbReference type="EMBL" id="JBHRSS010000001">
    <property type="protein sequence ID" value="MFC3102511.1"/>
    <property type="molecule type" value="Genomic_DNA"/>
</dbReference>
<sequence length="481" mass="51708">MDMFSDQQQTVLAVIIGVYFLVLVGISYAINRNVKTYEEYSVAGRSVRTFPMVLTLIGTAIGGSILLGFMTKGYTLGMGQVWILIVILVPSVFMALFMLRPIREIGSRQNLVTVGDFTSAVYGRHARFPTALSMLTAYCAITGMQFVAVATILNLTIGLSMTQGILLGTVLLTVKTYLGGLKSVVFQDAIHGTIQTIGIFALFVAVLIASGGWSAIEAQASTLQMSDQLSPLNVSVSQMTVLLLTLGAYQLVRQDLWQRVWAAKTMRTIQVSFWIAIALQTVIGMAVVAIGVMARFGLQLDSADPALIYYQAVAAVFPFPLVIIMVLALLATVISCADSFFLAGSASIVNDIIKPMLHEPDTRLMLIYSKLSVAITAVIACLLALYIPHLVTLWVVGTAMLVSGILAPVLAGLFWKGVSRVAGVSAMWSGLVFAIVWQVLDHPFGLHPVFIGLPLSIVVLVGLSLVTRDERQPATTPSSLG</sequence>
<dbReference type="InterPro" id="IPR001734">
    <property type="entry name" value="Na/solute_symporter"/>
</dbReference>
<dbReference type="Gene3D" id="1.20.1730.10">
    <property type="entry name" value="Sodium/glucose cotransporter"/>
    <property type="match status" value="1"/>
</dbReference>
<comment type="similarity">
    <text evidence="2 8">Belongs to the sodium:solute symporter (SSF) (TC 2.A.21) family.</text>
</comment>
<dbReference type="Proteomes" id="UP001595462">
    <property type="component" value="Unassembled WGS sequence"/>
</dbReference>
<dbReference type="Pfam" id="PF00474">
    <property type="entry name" value="SSF"/>
    <property type="match status" value="1"/>
</dbReference>
<keyword evidence="11" id="KW-1185">Reference proteome</keyword>
<comment type="caution">
    <text evidence="10">The sequence shown here is derived from an EMBL/GenBank/DDBJ whole genome shotgun (WGS) entry which is preliminary data.</text>
</comment>
<evidence type="ECO:0000256" key="1">
    <source>
        <dbReference type="ARBA" id="ARBA00004141"/>
    </source>
</evidence>
<dbReference type="PROSITE" id="PS50283">
    <property type="entry name" value="NA_SOLUT_SYMP_3"/>
    <property type="match status" value="1"/>
</dbReference>
<dbReference type="PANTHER" id="PTHR48086">
    <property type="entry name" value="SODIUM/PROLINE SYMPORTER-RELATED"/>
    <property type="match status" value="1"/>
</dbReference>
<reference evidence="11" key="1">
    <citation type="journal article" date="2019" name="Int. J. Syst. Evol. Microbiol.">
        <title>The Global Catalogue of Microorganisms (GCM) 10K type strain sequencing project: providing services to taxonomists for standard genome sequencing and annotation.</title>
        <authorList>
            <consortium name="The Broad Institute Genomics Platform"/>
            <consortium name="The Broad Institute Genome Sequencing Center for Infectious Disease"/>
            <person name="Wu L."/>
            <person name="Ma J."/>
        </authorList>
    </citation>
    <scope>NUCLEOTIDE SEQUENCE [LARGE SCALE GENOMIC DNA]</scope>
    <source>
        <strain evidence="11">KCTC 52640</strain>
    </source>
</reference>
<dbReference type="PANTHER" id="PTHR48086:SF7">
    <property type="entry name" value="SODIUM-SOLUTE SYMPORTER-RELATED"/>
    <property type="match status" value="1"/>
</dbReference>
<keyword evidence="5" id="KW-0769">Symport</keyword>
<feature type="transmembrane region" description="Helical" evidence="9">
    <location>
        <begin position="135"/>
        <end position="159"/>
    </location>
</feature>
<feature type="transmembrane region" description="Helical" evidence="9">
    <location>
        <begin position="273"/>
        <end position="296"/>
    </location>
</feature>
<evidence type="ECO:0000313" key="10">
    <source>
        <dbReference type="EMBL" id="MFC3102511.1"/>
    </source>
</evidence>
<feature type="transmembrane region" description="Helical" evidence="9">
    <location>
        <begin position="316"/>
        <end position="343"/>
    </location>
</feature>
<feature type="transmembrane region" description="Helical" evidence="9">
    <location>
        <begin position="236"/>
        <end position="252"/>
    </location>
</feature>
<evidence type="ECO:0000256" key="8">
    <source>
        <dbReference type="RuleBase" id="RU362091"/>
    </source>
</evidence>
<dbReference type="RefSeq" id="WP_380685645.1">
    <property type="nucleotide sequence ID" value="NZ_JBHRSS010000001.1"/>
</dbReference>
<evidence type="ECO:0000256" key="9">
    <source>
        <dbReference type="SAM" id="Phobius"/>
    </source>
</evidence>
<feature type="transmembrane region" description="Helical" evidence="9">
    <location>
        <begin position="446"/>
        <end position="466"/>
    </location>
</feature>
<evidence type="ECO:0000256" key="4">
    <source>
        <dbReference type="ARBA" id="ARBA00022692"/>
    </source>
</evidence>
<proteinExistence type="inferred from homology"/>
<keyword evidence="3" id="KW-0813">Transport</keyword>
<dbReference type="CDD" id="cd10322">
    <property type="entry name" value="SLC5sbd"/>
    <property type="match status" value="1"/>
</dbReference>
<keyword evidence="4 9" id="KW-0812">Transmembrane</keyword>
<feature type="transmembrane region" description="Helical" evidence="9">
    <location>
        <begin position="81"/>
        <end position="99"/>
    </location>
</feature>
<dbReference type="InterPro" id="IPR038377">
    <property type="entry name" value="Na/Glc_symporter_sf"/>
</dbReference>
<evidence type="ECO:0000313" key="11">
    <source>
        <dbReference type="Proteomes" id="UP001595462"/>
    </source>
</evidence>
<evidence type="ECO:0000256" key="2">
    <source>
        <dbReference type="ARBA" id="ARBA00006434"/>
    </source>
</evidence>
<gene>
    <name evidence="10" type="ORF">ACFOSU_01245</name>
</gene>
<feature type="transmembrane region" description="Helical" evidence="9">
    <location>
        <begin position="12"/>
        <end position="30"/>
    </location>
</feature>
<feature type="transmembrane region" description="Helical" evidence="9">
    <location>
        <begin position="165"/>
        <end position="185"/>
    </location>
</feature>
<keyword evidence="6 9" id="KW-1133">Transmembrane helix</keyword>
<feature type="transmembrane region" description="Helical" evidence="9">
    <location>
        <begin position="50"/>
        <end position="69"/>
    </location>
</feature>
<evidence type="ECO:0000256" key="5">
    <source>
        <dbReference type="ARBA" id="ARBA00022847"/>
    </source>
</evidence>
<organism evidence="10 11">
    <name type="scientific">Salinisphaera aquimarina</name>
    <dbReference type="NCBI Taxonomy" id="2094031"/>
    <lineage>
        <taxon>Bacteria</taxon>
        <taxon>Pseudomonadati</taxon>
        <taxon>Pseudomonadota</taxon>
        <taxon>Gammaproteobacteria</taxon>
        <taxon>Salinisphaerales</taxon>
        <taxon>Salinisphaeraceae</taxon>
        <taxon>Salinisphaera</taxon>
    </lineage>
</organism>
<dbReference type="InterPro" id="IPR050277">
    <property type="entry name" value="Sodium:Solute_Symporter"/>
</dbReference>
<feature type="transmembrane region" description="Helical" evidence="9">
    <location>
        <begin position="393"/>
        <end position="414"/>
    </location>
</feature>
<evidence type="ECO:0000256" key="3">
    <source>
        <dbReference type="ARBA" id="ARBA00022448"/>
    </source>
</evidence>
<name>A0ABV7EM08_9GAMM</name>
<comment type="subcellular location">
    <subcellularLocation>
        <location evidence="1">Membrane</location>
        <topology evidence="1">Multi-pass membrane protein</topology>
    </subcellularLocation>
</comment>